<dbReference type="InterPro" id="IPR027417">
    <property type="entry name" value="P-loop_NTPase"/>
</dbReference>
<evidence type="ECO:0000313" key="2">
    <source>
        <dbReference type="Proteomes" id="UP000580861"/>
    </source>
</evidence>
<keyword evidence="2" id="KW-1185">Reference proteome</keyword>
<dbReference type="SUPFAM" id="SSF52540">
    <property type="entry name" value="P-loop containing nucleoside triphosphate hydrolases"/>
    <property type="match status" value="1"/>
</dbReference>
<comment type="caution">
    <text evidence="1">The sequence shown here is derived from an EMBL/GenBank/DDBJ whole genome shotgun (WGS) entry which is preliminary data.</text>
</comment>
<dbReference type="RefSeq" id="WP_184903022.1">
    <property type="nucleotide sequence ID" value="NZ_JACHMX010000001.1"/>
</dbReference>
<protein>
    <submittedName>
        <fullName evidence="1">Uncharacterized protein</fullName>
    </submittedName>
</protein>
<dbReference type="SUPFAM" id="SSF55729">
    <property type="entry name" value="Acyl-CoA N-acyltransferases (Nat)"/>
    <property type="match status" value="1"/>
</dbReference>
<accession>A0A841BEF5</accession>
<evidence type="ECO:0000313" key="1">
    <source>
        <dbReference type="EMBL" id="MBB5857123.1"/>
    </source>
</evidence>
<dbReference type="InterPro" id="IPR016181">
    <property type="entry name" value="Acyl_CoA_acyltransferase"/>
</dbReference>
<name>A0A841BEF5_9PSEU</name>
<dbReference type="EMBL" id="JACHMX010000001">
    <property type="protein sequence ID" value="MBB5857123.1"/>
    <property type="molecule type" value="Genomic_DNA"/>
</dbReference>
<reference evidence="1 2" key="1">
    <citation type="submission" date="2020-08" db="EMBL/GenBank/DDBJ databases">
        <title>Sequencing the genomes of 1000 actinobacteria strains.</title>
        <authorList>
            <person name="Klenk H.-P."/>
        </authorList>
    </citation>
    <scope>NUCLEOTIDE SEQUENCE [LARGE SCALE GENOMIC DNA]</scope>
    <source>
        <strain evidence="1 2">DSM 45272</strain>
    </source>
</reference>
<sequence length="600" mass="64638">MGAESLRPAQETVLRDIVGLLKSGRSAVVNLTGPLGVGKTTVLTALTRTPWMLENPGSAAVVDGADHPGAVATLVGTPTVVASRRPLPFADVTVELPRWENAEIRTLAERHGISRAADVDVVVRLSGGLPLVARCLCQALRKPVSAAVPGALADQALREILARLRSEPQDGTTGKLLDALAVVGYGDEELLAELVEAPRDQDWFAAVSDLSLVTATATGLAVIDPFQALLDLKHRWRRPVARRAALAKAVTRNRHLLATTADGPTRDALIGHSLFLSDDPEVRQALFPTGVHSPRVRPAEREDHDRIGELVHAWARRGELDTGRCERLLDTWLTHGADGFHLVCDPDDHPVGMTYIPRITEESIAAIEPIVQQHTADLTDSPGGVFVGLAISEQDRPASHAALLRHILISGVSEGRAIIATPWPEYQRLARRFGFAHHGDARHDPYDCGRRSEIYHHRFTPAELPAWLDRLSALGSATPGPGPRWYTGQVKKALALLHDPARLADSPLTALPGVGGAEGLRALLVTAIDELIASGEPATAQAGRVLHAYYLRRRTNHLGAATRLHLSRATYFRRLDHGITLLAERFLGAGSTRHSAGGSP</sequence>
<gene>
    <name evidence="1" type="ORF">HDA45_007210</name>
</gene>
<organism evidence="1 2">
    <name type="scientific">Amycolatopsis umgeniensis</name>
    <dbReference type="NCBI Taxonomy" id="336628"/>
    <lineage>
        <taxon>Bacteria</taxon>
        <taxon>Bacillati</taxon>
        <taxon>Actinomycetota</taxon>
        <taxon>Actinomycetes</taxon>
        <taxon>Pseudonocardiales</taxon>
        <taxon>Pseudonocardiaceae</taxon>
        <taxon>Amycolatopsis</taxon>
    </lineage>
</organism>
<dbReference type="AlphaFoldDB" id="A0A841BEF5"/>
<proteinExistence type="predicted"/>
<dbReference type="Gene3D" id="3.40.50.300">
    <property type="entry name" value="P-loop containing nucleotide triphosphate hydrolases"/>
    <property type="match status" value="1"/>
</dbReference>
<dbReference type="Proteomes" id="UP000580861">
    <property type="component" value="Unassembled WGS sequence"/>
</dbReference>